<evidence type="ECO:0000256" key="11">
    <source>
        <dbReference type="ARBA" id="ARBA00023201"/>
    </source>
</evidence>
<keyword evidence="7 12" id="KW-1133">Transmembrane helix</keyword>
<dbReference type="InterPro" id="IPR038377">
    <property type="entry name" value="Na/Glc_symporter_sf"/>
</dbReference>
<organism evidence="13">
    <name type="scientific">marine metagenome</name>
    <dbReference type="NCBI Taxonomy" id="408172"/>
    <lineage>
        <taxon>unclassified sequences</taxon>
        <taxon>metagenomes</taxon>
        <taxon>ecological metagenomes</taxon>
    </lineage>
</organism>
<evidence type="ECO:0000256" key="1">
    <source>
        <dbReference type="ARBA" id="ARBA00004651"/>
    </source>
</evidence>
<evidence type="ECO:0000313" key="13">
    <source>
        <dbReference type="EMBL" id="SVB21753.1"/>
    </source>
</evidence>
<proteinExistence type="inferred from homology"/>
<gene>
    <name evidence="13" type="ORF">METZ01_LOCUS174607</name>
</gene>
<evidence type="ECO:0000256" key="8">
    <source>
        <dbReference type="ARBA" id="ARBA00023053"/>
    </source>
</evidence>
<evidence type="ECO:0000256" key="5">
    <source>
        <dbReference type="ARBA" id="ARBA00022692"/>
    </source>
</evidence>
<dbReference type="Pfam" id="PF00474">
    <property type="entry name" value="SSF"/>
    <property type="match status" value="1"/>
</dbReference>
<evidence type="ECO:0000256" key="4">
    <source>
        <dbReference type="ARBA" id="ARBA00022475"/>
    </source>
</evidence>
<evidence type="ECO:0000256" key="6">
    <source>
        <dbReference type="ARBA" id="ARBA00022847"/>
    </source>
</evidence>
<keyword evidence="11" id="KW-0739">Sodium transport</keyword>
<reference evidence="13" key="1">
    <citation type="submission" date="2018-05" db="EMBL/GenBank/DDBJ databases">
        <authorList>
            <person name="Lanie J.A."/>
            <person name="Ng W.-L."/>
            <person name="Kazmierczak K.M."/>
            <person name="Andrzejewski T.M."/>
            <person name="Davidsen T.M."/>
            <person name="Wayne K.J."/>
            <person name="Tettelin H."/>
            <person name="Glass J.I."/>
            <person name="Rusch D."/>
            <person name="Podicherti R."/>
            <person name="Tsui H.-C.T."/>
            <person name="Winkler M.E."/>
        </authorList>
    </citation>
    <scope>NUCLEOTIDE SEQUENCE</scope>
</reference>
<dbReference type="InterPro" id="IPR050277">
    <property type="entry name" value="Sodium:Solute_Symporter"/>
</dbReference>
<evidence type="ECO:0000256" key="3">
    <source>
        <dbReference type="ARBA" id="ARBA00022448"/>
    </source>
</evidence>
<feature type="transmembrane region" description="Helical" evidence="12">
    <location>
        <begin position="12"/>
        <end position="29"/>
    </location>
</feature>
<keyword evidence="3" id="KW-0813">Transport</keyword>
<dbReference type="EMBL" id="UINC01033063">
    <property type="protein sequence ID" value="SVB21753.1"/>
    <property type="molecule type" value="Genomic_DNA"/>
</dbReference>
<evidence type="ECO:0000256" key="9">
    <source>
        <dbReference type="ARBA" id="ARBA00023065"/>
    </source>
</evidence>
<evidence type="ECO:0000256" key="2">
    <source>
        <dbReference type="ARBA" id="ARBA00006434"/>
    </source>
</evidence>
<feature type="transmembrane region" description="Helical" evidence="12">
    <location>
        <begin position="79"/>
        <end position="98"/>
    </location>
</feature>
<sequence length="144" mass="16553">MNNFQAFDQTALIFIGIYLSTLIIIGFFGYHARQENTLKDFYLAGNGFGLVVISLTFYATQYSGNTLFGYSGMTYRIGYAWIMCVHFMTAIVACYLIFAPKLYKRARQYNYITPTDYLQHRFGSNSLNIIVTVIMVFVLSNYLL</sequence>
<comment type="subcellular location">
    <subcellularLocation>
        <location evidence="1">Cell membrane</location>
        <topology evidence="1">Multi-pass membrane protein</topology>
    </subcellularLocation>
</comment>
<feature type="transmembrane region" description="Helical" evidence="12">
    <location>
        <begin position="41"/>
        <end position="59"/>
    </location>
</feature>
<name>A0A382C8Y4_9ZZZZ</name>
<evidence type="ECO:0000256" key="10">
    <source>
        <dbReference type="ARBA" id="ARBA00023136"/>
    </source>
</evidence>
<dbReference type="AlphaFoldDB" id="A0A382C8Y4"/>
<comment type="similarity">
    <text evidence="2">Belongs to the sodium:solute symporter (SSF) (TC 2.A.21) family.</text>
</comment>
<accession>A0A382C8Y4</accession>
<dbReference type="InterPro" id="IPR001734">
    <property type="entry name" value="Na/solute_symporter"/>
</dbReference>
<keyword evidence="8" id="KW-0915">Sodium</keyword>
<dbReference type="GO" id="GO:0005886">
    <property type="term" value="C:plasma membrane"/>
    <property type="evidence" value="ECO:0007669"/>
    <property type="project" value="UniProtKB-SubCell"/>
</dbReference>
<dbReference type="PANTHER" id="PTHR48086:SF3">
    <property type="entry name" value="SODIUM_PROLINE SYMPORTER"/>
    <property type="match status" value="1"/>
</dbReference>
<evidence type="ECO:0008006" key="14">
    <source>
        <dbReference type="Google" id="ProtNLM"/>
    </source>
</evidence>
<dbReference type="Gene3D" id="1.20.1730.10">
    <property type="entry name" value="Sodium/glucose cotransporter"/>
    <property type="match status" value="1"/>
</dbReference>
<keyword evidence="6" id="KW-0769">Symport</keyword>
<keyword evidence="9" id="KW-0406">Ion transport</keyword>
<dbReference type="GO" id="GO:0015293">
    <property type="term" value="F:symporter activity"/>
    <property type="evidence" value="ECO:0007669"/>
    <property type="project" value="UniProtKB-KW"/>
</dbReference>
<dbReference type="GO" id="GO:0006814">
    <property type="term" value="P:sodium ion transport"/>
    <property type="evidence" value="ECO:0007669"/>
    <property type="project" value="UniProtKB-KW"/>
</dbReference>
<keyword evidence="10 12" id="KW-0472">Membrane</keyword>
<feature type="non-terminal residue" evidence="13">
    <location>
        <position position="144"/>
    </location>
</feature>
<dbReference type="PROSITE" id="PS50283">
    <property type="entry name" value="NA_SOLUT_SYMP_3"/>
    <property type="match status" value="1"/>
</dbReference>
<keyword evidence="4" id="KW-1003">Cell membrane</keyword>
<evidence type="ECO:0000256" key="7">
    <source>
        <dbReference type="ARBA" id="ARBA00022989"/>
    </source>
</evidence>
<keyword evidence="5 12" id="KW-0812">Transmembrane</keyword>
<protein>
    <recommendedName>
        <fullName evidence="14">Sodium:solute symporter family protein</fullName>
    </recommendedName>
</protein>
<feature type="transmembrane region" description="Helical" evidence="12">
    <location>
        <begin position="126"/>
        <end position="143"/>
    </location>
</feature>
<evidence type="ECO:0000256" key="12">
    <source>
        <dbReference type="SAM" id="Phobius"/>
    </source>
</evidence>
<dbReference type="PANTHER" id="PTHR48086">
    <property type="entry name" value="SODIUM/PROLINE SYMPORTER-RELATED"/>
    <property type="match status" value="1"/>
</dbReference>